<gene>
    <name evidence="1" type="ORF">LTS18_000433</name>
</gene>
<dbReference type="EMBL" id="JAWDJW010005172">
    <property type="protein sequence ID" value="KAK3069069.1"/>
    <property type="molecule type" value="Genomic_DNA"/>
</dbReference>
<evidence type="ECO:0000313" key="1">
    <source>
        <dbReference type="EMBL" id="KAK3069069.1"/>
    </source>
</evidence>
<protein>
    <submittedName>
        <fullName evidence="1">Uncharacterized protein</fullName>
    </submittedName>
</protein>
<comment type="caution">
    <text evidence="1">The sequence shown here is derived from an EMBL/GenBank/DDBJ whole genome shotgun (WGS) entry which is preliminary data.</text>
</comment>
<proteinExistence type="predicted"/>
<sequence>MVTEQKQILDSVDYSSQHSHKMQVFMTILKHAKRVGDRVLVFTHSIPTLDVLEETLRLTRYNYARLDGTTKMSNRQNMANSFNTGDIEVFLISTRAGGQGFNLPGANRVIIFDFQFNPAWEEQAIGRAYRIGQEKPVFVYRLIVGGTFEPVIYNKAVFKTQLAYNVVEKKNTVSQAIKNKDFLFEPKEVEQQNLKEFIGKDRSILDKLLLGKQKDLIRALQTTETLQEEAKDDLTAEEQKEVDDMWALEQLKKKDPQEYQRQQRALQERMMKQPSTPYSFAGPSTAQPIVPSSAPAGAPRPTDHNQINGGTRLNGTSSSARGTSNSFFPSVRHRAEANLGLHKNDSIETLTGHRK</sequence>
<reference evidence="1" key="1">
    <citation type="submission" date="2024-09" db="EMBL/GenBank/DDBJ databases">
        <title>Black Yeasts Isolated from many extreme environments.</title>
        <authorList>
            <person name="Coleine C."/>
            <person name="Stajich J.E."/>
            <person name="Selbmann L."/>
        </authorList>
    </citation>
    <scope>NUCLEOTIDE SEQUENCE</scope>
    <source>
        <strain evidence="1">CCFEE 5737</strain>
    </source>
</reference>
<accession>A0ACC3DFZ1</accession>
<dbReference type="Proteomes" id="UP001186974">
    <property type="component" value="Unassembled WGS sequence"/>
</dbReference>
<organism evidence="1 2">
    <name type="scientific">Coniosporium uncinatum</name>
    <dbReference type="NCBI Taxonomy" id="93489"/>
    <lineage>
        <taxon>Eukaryota</taxon>
        <taxon>Fungi</taxon>
        <taxon>Dikarya</taxon>
        <taxon>Ascomycota</taxon>
        <taxon>Pezizomycotina</taxon>
        <taxon>Dothideomycetes</taxon>
        <taxon>Dothideomycetes incertae sedis</taxon>
        <taxon>Coniosporium</taxon>
    </lineage>
</organism>
<evidence type="ECO:0000313" key="2">
    <source>
        <dbReference type="Proteomes" id="UP001186974"/>
    </source>
</evidence>
<name>A0ACC3DFZ1_9PEZI</name>
<keyword evidence="2" id="KW-1185">Reference proteome</keyword>
<feature type="non-terminal residue" evidence="1">
    <location>
        <position position="355"/>
    </location>
</feature>